<dbReference type="PANTHER" id="PTHR45842:SF12">
    <property type="entry name" value="KEKKON 5, ISOFORM A"/>
    <property type="match status" value="1"/>
</dbReference>
<dbReference type="InterPro" id="IPR032675">
    <property type="entry name" value="LRR_dom_sf"/>
</dbReference>
<dbReference type="PANTHER" id="PTHR45842">
    <property type="entry name" value="SYNAPTIC ADHESION-LIKE MOLECULE SALM"/>
    <property type="match status" value="1"/>
</dbReference>
<keyword evidence="15" id="KW-1185">Reference proteome</keyword>
<dbReference type="InterPro" id="IPR013098">
    <property type="entry name" value="Ig_I-set"/>
</dbReference>
<dbReference type="SMART" id="SM00408">
    <property type="entry name" value="IGc2"/>
    <property type="match status" value="1"/>
</dbReference>
<dbReference type="InterPro" id="IPR003598">
    <property type="entry name" value="Ig_sub2"/>
</dbReference>
<keyword evidence="6 11" id="KW-1133">Transmembrane helix</keyword>
<keyword evidence="5" id="KW-0677">Repeat</keyword>
<keyword evidence="2" id="KW-0433">Leucine-rich repeat</keyword>
<evidence type="ECO:0000256" key="6">
    <source>
        <dbReference type="ARBA" id="ARBA00022989"/>
    </source>
</evidence>
<dbReference type="InterPro" id="IPR000372">
    <property type="entry name" value="LRRNT"/>
</dbReference>
<keyword evidence="8" id="KW-1015">Disulfide bond</keyword>
<evidence type="ECO:0000256" key="1">
    <source>
        <dbReference type="ARBA" id="ARBA00004479"/>
    </source>
</evidence>
<dbReference type="Gene3D" id="2.60.40.10">
    <property type="entry name" value="Immunoglobulins"/>
    <property type="match status" value="1"/>
</dbReference>
<evidence type="ECO:0000256" key="12">
    <source>
        <dbReference type="SAM" id="SignalP"/>
    </source>
</evidence>
<evidence type="ECO:0000259" key="13">
    <source>
        <dbReference type="PROSITE" id="PS50835"/>
    </source>
</evidence>
<dbReference type="InterPro" id="IPR003591">
    <property type="entry name" value="Leu-rich_rpt_typical-subtyp"/>
</dbReference>
<dbReference type="InterPro" id="IPR007110">
    <property type="entry name" value="Ig-like_dom"/>
</dbReference>
<dbReference type="InterPro" id="IPR003599">
    <property type="entry name" value="Ig_sub"/>
</dbReference>
<dbReference type="InterPro" id="IPR013783">
    <property type="entry name" value="Ig-like_fold"/>
</dbReference>
<dbReference type="PROSITE" id="PS50835">
    <property type="entry name" value="IG_LIKE"/>
    <property type="match status" value="1"/>
</dbReference>
<dbReference type="SUPFAM" id="SSF52058">
    <property type="entry name" value="L domain-like"/>
    <property type="match status" value="1"/>
</dbReference>
<dbReference type="Gene3D" id="3.80.10.10">
    <property type="entry name" value="Ribonuclease Inhibitor"/>
    <property type="match status" value="1"/>
</dbReference>
<evidence type="ECO:0000256" key="2">
    <source>
        <dbReference type="ARBA" id="ARBA00022614"/>
    </source>
</evidence>
<evidence type="ECO:0000256" key="9">
    <source>
        <dbReference type="ARBA" id="ARBA00023180"/>
    </source>
</evidence>
<accession>A0A8C4REX5</accession>
<feature type="transmembrane region" description="Helical" evidence="11">
    <location>
        <begin position="531"/>
        <end position="556"/>
    </location>
</feature>
<evidence type="ECO:0000256" key="5">
    <source>
        <dbReference type="ARBA" id="ARBA00022737"/>
    </source>
</evidence>
<evidence type="ECO:0000313" key="14">
    <source>
        <dbReference type="Ensembl" id="ENSECRP00000001099.1"/>
    </source>
</evidence>
<dbReference type="InterPro" id="IPR001611">
    <property type="entry name" value="Leu-rich_rpt"/>
</dbReference>
<comment type="subcellular location">
    <subcellularLocation>
        <location evidence="1">Membrane</location>
        <topology evidence="1">Single-pass type I membrane protein</topology>
    </subcellularLocation>
</comment>
<feature type="domain" description="Ig-like" evidence="13">
    <location>
        <begin position="405"/>
        <end position="496"/>
    </location>
</feature>
<dbReference type="SMART" id="SM00369">
    <property type="entry name" value="LRR_TYP"/>
    <property type="match status" value="8"/>
</dbReference>
<evidence type="ECO:0000256" key="7">
    <source>
        <dbReference type="ARBA" id="ARBA00023136"/>
    </source>
</evidence>
<dbReference type="Ensembl" id="ENSECRT00000001121.1">
    <property type="protein sequence ID" value="ENSECRP00000001099.1"/>
    <property type="gene ID" value="ENSECRG00000000760.1"/>
</dbReference>
<keyword evidence="7 11" id="KW-0472">Membrane</keyword>
<keyword evidence="4 12" id="KW-0732">Signal</keyword>
<evidence type="ECO:0000256" key="4">
    <source>
        <dbReference type="ARBA" id="ARBA00022729"/>
    </source>
</evidence>
<dbReference type="PROSITE" id="PS51450">
    <property type="entry name" value="LRR"/>
    <property type="match status" value="1"/>
</dbReference>
<feature type="signal peptide" evidence="12">
    <location>
        <begin position="1"/>
        <end position="25"/>
    </location>
</feature>
<evidence type="ECO:0000313" key="15">
    <source>
        <dbReference type="Proteomes" id="UP000694620"/>
    </source>
</evidence>
<keyword evidence="3 11" id="KW-0812">Transmembrane</keyword>
<evidence type="ECO:0000256" key="3">
    <source>
        <dbReference type="ARBA" id="ARBA00022692"/>
    </source>
</evidence>
<reference evidence="14" key="2">
    <citation type="submission" date="2025-08" db="UniProtKB">
        <authorList>
            <consortium name="Ensembl"/>
        </authorList>
    </citation>
    <scope>IDENTIFICATION</scope>
</reference>
<evidence type="ECO:0000256" key="10">
    <source>
        <dbReference type="ARBA" id="ARBA00023319"/>
    </source>
</evidence>
<dbReference type="SUPFAM" id="SSF48726">
    <property type="entry name" value="Immunoglobulin"/>
    <property type="match status" value="1"/>
</dbReference>
<dbReference type="Proteomes" id="UP000694620">
    <property type="component" value="Chromosome 2"/>
</dbReference>
<dbReference type="InterPro" id="IPR050467">
    <property type="entry name" value="LRFN"/>
</dbReference>
<keyword evidence="9" id="KW-0325">Glycoprotein</keyword>
<feature type="chain" id="PRO_5034060225" evidence="12">
    <location>
        <begin position="26"/>
        <end position="591"/>
    </location>
</feature>
<proteinExistence type="predicted"/>
<keyword evidence="10" id="KW-0393">Immunoglobulin domain</keyword>
<reference evidence="14" key="1">
    <citation type="submission" date="2021-06" db="EMBL/GenBank/DDBJ databases">
        <authorList>
            <consortium name="Wellcome Sanger Institute Data Sharing"/>
        </authorList>
    </citation>
    <scope>NUCLEOTIDE SEQUENCE [LARGE SCALE GENOMIC DNA]</scope>
</reference>
<dbReference type="Pfam" id="PF13855">
    <property type="entry name" value="LRR_8"/>
    <property type="match status" value="3"/>
</dbReference>
<reference evidence="14" key="3">
    <citation type="submission" date="2025-09" db="UniProtKB">
        <authorList>
            <consortium name="Ensembl"/>
        </authorList>
    </citation>
    <scope>IDENTIFICATION</scope>
</reference>
<protein>
    <submittedName>
        <fullName evidence="14">Leucine rich repeat and Ig domain containing 4b</fullName>
    </submittedName>
</protein>
<dbReference type="InterPro" id="IPR036179">
    <property type="entry name" value="Ig-like_dom_sf"/>
</dbReference>
<evidence type="ECO:0000256" key="8">
    <source>
        <dbReference type="ARBA" id="ARBA00023157"/>
    </source>
</evidence>
<dbReference type="GeneTree" id="ENSGT00940000154996"/>
<dbReference type="Pfam" id="PF07679">
    <property type="entry name" value="I-set"/>
    <property type="match status" value="1"/>
</dbReference>
<sequence>MISGDGCRNMICFLLFLASLAMALAESSLPCPTRCECVSEQRTVQCARKRLTTVPMKIPVNTEVLDLSKNRLKTLGLDEFSELSQLKDLYLSENYISTIEPGVFRNLLSLRTLHLRNNRLKILQVGVFAGLTNLRFLDISENEILVLLDYTFKELSNLRQLEAGENDLVFLSHQAFSGLHNLQELTLDRCNLTSVPTEALARLPSLSILRFKRIQLSIILNHSFRRLHRLRTLEIAQCPYLDTFGRNSLIGLNLTSLSITSCNLSSVPYMALRHLVYLRFLDLSYNPISVIKGSLLSDLLRLQELHLSGGSLVNIEPGAFRGLSYFRLLNVSTNLLPTLEENVFHSVGNLETLRLDGNPLACDCRLLWIIRRRLRLNFDNHQPTCSSPETAQGREFKDFTDAVLPGYFTCTKAKVVDLKLQEFTVEEGSTVVFSCKAEGDPIPNISWISPQRARLSSSGRIRVLSNGSLEVRYAQVQDGGNYICVASNAAGNDTLSVLLLVQGFSVPQSGFPNHNASAQASRPFPFDAKTLIIAMTMGFLSFLSSVAICFVFMFFWSRGKGQIKHNATIDFVPHISGGSGGGGGGGGDGAE</sequence>
<dbReference type="FunFam" id="2.60.40.10:FF:000076">
    <property type="entry name" value="Leucine-rich repeat and Ig domain-containing 4"/>
    <property type="match status" value="1"/>
</dbReference>
<dbReference type="SMART" id="SM00013">
    <property type="entry name" value="LRRNT"/>
    <property type="match status" value="1"/>
</dbReference>
<dbReference type="GO" id="GO:0016020">
    <property type="term" value="C:membrane"/>
    <property type="evidence" value="ECO:0007669"/>
    <property type="project" value="UniProtKB-SubCell"/>
</dbReference>
<dbReference type="AlphaFoldDB" id="A0A8C4REX5"/>
<dbReference type="FunFam" id="3.80.10.10:FF:000014">
    <property type="entry name" value="Leucine-rich repeat and immunoglobulin-like domain-containing nogo receptor-interacting protein 1"/>
    <property type="match status" value="1"/>
</dbReference>
<organism evidence="14 15">
    <name type="scientific">Erpetoichthys calabaricus</name>
    <name type="common">Rope fish</name>
    <name type="synonym">Calamoichthys calabaricus</name>
    <dbReference type="NCBI Taxonomy" id="27687"/>
    <lineage>
        <taxon>Eukaryota</taxon>
        <taxon>Metazoa</taxon>
        <taxon>Chordata</taxon>
        <taxon>Craniata</taxon>
        <taxon>Vertebrata</taxon>
        <taxon>Euteleostomi</taxon>
        <taxon>Actinopterygii</taxon>
        <taxon>Polypteriformes</taxon>
        <taxon>Polypteridae</taxon>
        <taxon>Erpetoichthys</taxon>
    </lineage>
</organism>
<evidence type="ECO:0000256" key="11">
    <source>
        <dbReference type="SAM" id="Phobius"/>
    </source>
</evidence>
<name>A0A8C4REX5_ERPCA</name>
<dbReference type="SMART" id="SM00409">
    <property type="entry name" value="IG"/>
    <property type="match status" value="1"/>
</dbReference>